<accession>A0ABR9C6A3</accession>
<sequence length="46" mass="5198">MKDEQAVNLIDIRDAGLRVDLLFNEVRLLLASHSHDGAEGYLNDLF</sequence>
<keyword evidence="2" id="KW-1185">Reference proteome</keyword>
<comment type="caution">
    <text evidence="1">The sequence shown here is derived from an EMBL/GenBank/DDBJ whole genome shotgun (WGS) entry which is preliminary data.</text>
</comment>
<dbReference type="Proteomes" id="UP000615687">
    <property type="component" value="Unassembled WGS sequence"/>
</dbReference>
<proteinExistence type="predicted"/>
<dbReference type="RefSeq" id="WP_192107524.1">
    <property type="nucleotide sequence ID" value="NZ_JACYXJ010000002.1"/>
</dbReference>
<name>A0ABR9C6A3_9HYPH</name>
<reference evidence="1 2" key="1">
    <citation type="submission" date="2020-09" db="EMBL/GenBank/DDBJ databases">
        <title>The genome sequence of type strain Labrenzia polysiphoniae KACC 19711.</title>
        <authorList>
            <person name="Liu Y."/>
        </authorList>
    </citation>
    <scope>NUCLEOTIDE SEQUENCE [LARGE SCALE GENOMIC DNA]</scope>
    <source>
        <strain evidence="1 2">KACC 19711</strain>
    </source>
</reference>
<dbReference type="EMBL" id="JACYXJ010000002">
    <property type="protein sequence ID" value="MBD8875412.1"/>
    <property type="molecule type" value="Genomic_DNA"/>
</dbReference>
<gene>
    <name evidence="1" type="ORF">IG617_03830</name>
</gene>
<organism evidence="1 2">
    <name type="scientific">Roseibium polysiphoniae</name>
    <dbReference type="NCBI Taxonomy" id="2571221"/>
    <lineage>
        <taxon>Bacteria</taxon>
        <taxon>Pseudomonadati</taxon>
        <taxon>Pseudomonadota</taxon>
        <taxon>Alphaproteobacteria</taxon>
        <taxon>Hyphomicrobiales</taxon>
        <taxon>Stappiaceae</taxon>
        <taxon>Roseibium</taxon>
    </lineage>
</organism>
<evidence type="ECO:0000313" key="1">
    <source>
        <dbReference type="EMBL" id="MBD8875412.1"/>
    </source>
</evidence>
<evidence type="ECO:0000313" key="2">
    <source>
        <dbReference type="Proteomes" id="UP000615687"/>
    </source>
</evidence>
<protein>
    <submittedName>
        <fullName evidence="1">Uncharacterized protein</fullName>
    </submittedName>
</protein>